<dbReference type="AlphaFoldDB" id="A0A1I0BK92"/>
<proteinExistence type="predicted"/>
<dbReference type="RefSeq" id="WP_092351493.1">
    <property type="nucleotide sequence ID" value="NZ_FOIN01000001.1"/>
</dbReference>
<keyword evidence="2" id="KW-1185">Reference proteome</keyword>
<dbReference type="GeneID" id="78287203"/>
<dbReference type="Proteomes" id="UP000198558">
    <property type="component" value="Unassembled WGS sequence"/>
</dbReference>
<reference evidence="2" key="1">
    <citation type="submission" date="2016-10" db="EMBL/GenBank/DDBJ databases">
        <authorList>
            <person name="Varghese N."/>
            <person name="Submissions S."/>
        </authorList>
    </citation>
    <scope>NUCLEOTIDE SEQUENCE [LARGE SCALE GENOMIC DNA]</scope>
    <source>
        <strain evidence="2">DSM 1551</strain>
    </source>
</reference>
<gene>
    <name evidence="1" type="ORF">SAMN04489758_101159</name>
</gene>
<accession>A0A1I0BK92</accession>
<organism evidence="1 2">
    <name type="scientific">Thomasclavelia cocleata</name>
    <dbReference type="NCBI Taxonomy" id="69824"/>
    <lineage>
        <taxon>Bacteria</taxon>
        <taxon>Bacillati</taxon>
        <taxon>Bacillota</taxon>
        <taxon>Erysipelotrichia</taxon>
        <taxon>Erysipelotrichales</taxon>
        <taxon>Coprobacillaceae</taxon>
        <taxon>Thomasclavelia</taxon>
    </lineage>
</organism>
<protein>
    <submittedName>
        <fullName evidence="1">Uncharacterized protein</fullName>
    </submittedName>
</protein>
<evidence type="ECO:0000313" key="2">
    <source>
        <dbReference type="Proteomes" id="UP000198558"/>
    </source>
</evidence>
<dbReference type="EMBL" id="FOIN01000001">
    <property type="protein sequence ID" value="SET07345.1"/>
    <property type="molecule type" value="Genomic_DNA"/>
</dbReference>
<sequence>MSKQINHWCIVCGKGYHACNSCDDVKSFTPWKTLTDTSNHYSIRLIIDDYTNGIINKKKAKNMLNKCDLTGYKDFLPHVSKIISDILAYDDCKNKKLRIKKDNL</sequence>
<name>A0A1I0BK92_9FIRM</name>
<dbReference type="OrthoDB" id="2062964at2"/>
<evidence type="ECO:0000313" key="1">
    <source>
        <dbReference type="EMBL" id="SET07345.1"/>
    </source>
</evidence>